<comment type="caution">
    <text evidence="2">The sequence shown here is derived from an EMBL/GenBank/DDBJ whole genome shotgun (WGS) entry which is preliminary data.</text>
</comment>
<keyword evidence="3" id="KW-1185">Reference proteome</keyword>
<sequence length="73" mass="8033">MRLPLVMSMFHMLLTTPETYWPHEGGNLVAKRCSLEGASFCGGSHRRDPTGGSAKGMARNWRVWGNSGSTRPV</sequence>
<keyword evidence="1" id="KW-0732">Signal</keyword>
<reference evidence="2" key="1">
    <citation type="journal article" date="2021" name="Nat. Commun.">
        <title>Genetic determinants of endophytism in the Arabidopsis root mycobiome.</title>
        <authorList>
            <person name="Mesny F."/>
            <person name="Miyauchi S."/>
            <person name="Thiergart T."/>
            <person name="Pickel B."/>
            <person name="Atanasova L."/>
            <person name="Karlsson M."/>
            <person name="Huettel B."/>
            <person name="Barry K.W."/>
            <person name="Haridas S."/>
            <person name="Chen C."/>
            <person name="Bauer D."/>
            <person name="Andreopoulos W."/>
            <person name="Pangilinan J."/>
            <person name="LaButti K."/>
            <person name="Riley R."/>
            <person name="Lipzen A."/>
            <person name="Clum A."/>
            <person name="Drula E."/>
            <person name="Henrissat B."/>
            <person name="Kohler A."/>
            <person name="Grigoriev I.V."/>
            <person name="Martin F.M."/>
            <person name="Hacquard S."/>
        </authorList>
    </citation>
    <scope>NUCLEOTIDE SEQUENCE</scope>
    <source>
        <strain evidence="2">MPI-CAGE-CH-0235</strain>
    </source>
</reference>
<evidence type="ECO:0000313" key="2">
    <source>
        <dbReference type="EMBL" id="KAH7305923.1"/>
    </source>
</evidence>
<dbReference type="Proteomes" id="UP000813444">
    <property type="component" value="Unassembled WGS sequence"/>
</dbReference>
<protein>
    <recommendedName>
        <fullName evidence="4">Secreted protein</fullName>
    </recommendedName>
</protein>
<feature type="chain" id="PRO_5035466852" description="Secreted protein" evidence="1">
    <location>
        <begin position="20"/>
        <end position="73"/>
    </location>
</feature>
<evidence type="ECO:0008006" key="4">
    <source>
        <dbReference type="Google" id="ProtNLM"/>
    </source>
</evidence>
<dbReference type="EMBL" id="JAGPNK010000017">
    <property type="protein sequence ID" value="KAH7305923.1"/>
    <property type="molecule type" value="Genomic_DNA"/>
</dbReference>
<organism evidence="2 3">
    <name type="scientific">Stachybotrys elegans</name>
    <dbReference type="NCBI Taxonomy" id="80388"/>
    <lineage>
        <taxon>Eukaryota</taxon>
        <taxon>Fungi</taxon>
        <taxon>Dikarya</taxon>
        <taxon>Ascomycota</taxon>
        <taxon>Pezizomycotina</taxon>
        <taxon>Sordariomycetes</taxon>
        <taxon>Hypocreomycetidae</taxon>
        <taxon>Hypocreales</taxon>
        <taxon>Stachybotryaceae</taxon>
        <taxon>Stachybotrys</taxon>
    </lineage>
</organism>
<feature type="signal peptide" evidence="1">
    <location>
        <begin position="1"/>
        <end position="19"/>
    </location>
</feature>
<dbReference type="AlphaFoldDB" id="A0A8K0SJP8"/>
<evidence type="ECO:0000256" key="1">
    <source>
        <dbReference type="SAM" id="SignalP"/>
    </source>
</evidence>
<proteinExistence type="predicted"/>
<evidence type="ECO:0000313" key="3">
    <source>
        <dbReference type="Proteomes" id="UP000813444"/>
    </source>
</evidence>
<accession>A0A8K0SJP8</accession>
<name>A0A8K0SJP8_9HYPO</name>
<gene>
    <name evidence="2" type="ORF">B0I35DRAFT_443518</name>
</gene>